<dbReference type="PROSITE" id="PS00134">
    <property type="entry name" value="TRYPSIN_HIS"/>
    <property type="match status" value="1"/>
</dbReference>
<evidence type="ECO:0000256" key="1">
    <source>
        <dbReference type="SAM" id="MobiDB-lite"/>
    </source>
</evidence>
<protein>
    <recommendedName>
        <fullName evidence="2">Peptidase S1 domain-containing protein</fullName>
    </recommendedName>
</protein>
<dbReference type="PANTHER" id="PTHR24260">
    <property type="match status" value="1"/>
</dbReference>
<keyword evidence="4" id="KW-1185">Reference proteome</keyword>
<feature type="compositionally biased region" description="Acidic residues" evidence="1">
    <location>
        <begin position="168"/>
        <end position="180"/>
    </location>
</feature>
<dbReference type="EMBL" id="KV919226">
    <property type="protein sequence ID" value="OSX70656.1"/>
    <property type="molecule type" value="Genomic_DNA"/>
</dbReference>
<proteinExistence type="predicted"/>
<dbReference type="Pfam" id="PF00089">
    <property type="entry name" value="Trypsin"/>
    <property type="match status" value="2"/>
</dbReference>
<gene>
    <name evidence="3" type="ORF">BU14_0696s0006</name>
</gene>
<feature type="domain" description="Peptidase S1" evidence="2">
    <location>
        <begin position="1"/>
        <end position="340"/>
    </location>
</feature>
<dbReference type="Gene3D" id="2.40.10.10">
    <property type="entry name" value="Trypsin-like serine proteases"/>
    <property type="match status" value="2"/>
</dbReference>
<evidence type="ECO:0000313" key="4">
    <source>
        <dbReference type="Proteomes" id="UP000218209"/>
    </source>
</evidence>
<dbReference type="Proteomes" id="UP000218209">
    <property type="component" value="Unassembled WGS sequence"/>
</dbReference>
<dbReference type="GO" id="GO:0006508">
    <property type="term" value="P:proteolysis"/>
    <property type="evidence" value="ECO:0007669"/>
    <property type="project" value="InterPro"/>
</dbReference>
<dbReference type="AlphaFoldDB" id="A0A1X6NPZ1"/>
<dbReference type="GO" id="GO:0004252">
    <property type="term" value="F:serine-type endopeptidase activity"/>
    <property type="evidence" value="ECO:0007669"/>
    <property type="project" value="InterPro"/>
</dbReference>
<feature type="compositionally biased region" description="Low complexity" evidence="1">
    <location>
        <begin position="210"/>
        <end position="219"/>
    </location>
</feature>
<dbReference type="SMART" id="SM00020">
    <property type="entry name" value="Tryp_SPc"/>
    <property type="match status" value="1"/>
</dbReference>
<name>A0A1X6NPZ1_PORUM</name>
<dbReference type="InterPro" id="IPR051333">
    <property type="entry name" value="CLIP_Serine_Protease"/>
</dbReference>
<dbReference type="InterPro" id="IPR001254">
    <property type="entry name" value="Trypsin_dom"/>
</dbReference>
<dbReference type="SUPFAM" id="SSF50494">
    <property type="entry name" value="Trypsin-like serine proteases"/>
    <property type="match status" value="1"/>
</dbReference>
<dbReference type="PROSITE" id="PS50240">
    <property type="entry name" value="TRYPSIN_DOM"/>
    <property type="match status" value="1"/>
</dbReference>
<dbReference type="InterPro" id="IPR043504">
    <property type="entry name" value="Peptidase_S1_PA_chymotrypsin"/>
</dbReference>
<dbReference type="OrthoDB" id="60866at2759"/>
<dbReference type="InterPro" id="IPR009003">
    <property type="entry name" value="Peptidase_S1_PA"/>
</dbReference>
<organism evidence="3 4">
    <name type="scientific">Porphyra umbilicalis</name>
    <name type="common">Purple laver</name>
    <name type="synonym">Red alga</name>
    <dbReference type="NCBI Taxonomy" id="2786"/>
    <lineage>
        <taxon>Eukaryota</taxon>
        <taxon>Rhodophyta</taxon>
        <taxon>Bangiophyceae</taxon>
        <taxon>Bangiales</taxon>
        <taxon>Bangiaceae</taxon>
        <taxon>Porphyra</taxon>
    </lineage>
</organism>
<sequence length="341" mass="36345">MVKLFLPGGTRFYCSGTMLTHRSVLTAAHCFTGGTSTARQAVGDVVRVGGMGLFDGILSYVEKVDLHPTFDISTYIGDVAVVTLTANIDPRDAARRGVYPAQLGTPSQIRYGSYIRLSGWGVSNKAGRGGGGVARAPPVHAQGAGWPQPGHHARRKKEGRAAKAAKDDDTDDADDADGADDATAWQAAAATRRTVRGRSGGGNRTGVSPRATAAQRAAAGTSTGLSQPMRLLTTQVHVRVMHECATFAERFIGVTNFFTSRYNEALQVCLSLYDGVSACDGDSGAPFFTKFAPPGVPPTYYVHAIMSFSYSSATESCPTYFPDWATRVSAYTDWIVPRLIY</sequence>
<dbReference type="InterPro" id="IPR018114">
    <property type="entry name" value="TRYPSIN_HIS"/>
</dbReference>
<accession>A0A1X6NPZ1</accession>
<evidence type="ECO:0000259" key="2">
    <source>
        <dbReference type="PROSITE" id="PS50240"/>
    </source>
</evidence>
<evidence type="ECO:0000313" key="3">
    <source>
        <dbReference type="EMBL" id="OSX70657.1"/>
    </source>
</evidence>
<dbReference type="PANTHER" id="PTHR24260:SF136">
    <property type="entry name" value="GH08193P-RELATED"/>
    <property type="match status" value="1"/>
</dbReference>
<dbReference type="EMBL" id="KV919226">
    <property type="protein sequence ID" value="OSX70657.1"/>
    <property type="molecule type" value="Genomic_DNA"/>
</dbReference>
<feature type="region of interest" description="Disordered" evidence="1">
    <location>
        <begin position="127"/>
        <end position="225"/>
    </location>
</feature>
<feature type="compositionally biased region" description="Low complexity" evidence="1">
    <location>
        <begin position="181"/>
        <end position="192"/>
    </location>
</feature>
<reference evidence="3 4" key="1">
    <citation type="submission" date="2017-03" db="EMBL/GenBank/DDBJ databases">
        <title>WGS assembly of Porphyra umbilicalis.</title>
        <authorList>
            <person name="Brawley S.H."/>
            <person name="Blouin N.A."/>
            <person name="Ficko-Blean E."/>
            <person name="Wheeler G.L."/>
            <person name="Lohr M."/>
            <person name="Goodson H.V."/>
            <person name="Jenkins J.W."/>
            <person name="Blaby-Haas C.E."/>
            <person name="Helliwell K.E."/>
            <person name="Chan C."/>
            <person name="Marriage T."/>
            <person name="Bhattacharya D."/>
            <person name="Klein A.S."/>
            <person name="Badis Y."/>
            <person name="Brodie J."/>
            <person name="Cao Y."/>
            <person name="Collen J."/>
            <person name="Dittami S.M."/>
            <person name="Gachon C.M."/>
            <person name="Green B.R."/>
            <person name="Karpowicz S."/>
            <person name="Kim J.W."/>
            <person name="Kudahl U."/>
            <person name="Lin S."/>
            <person name="Michel G."/>
            <person name="Mittag M."/>
            <person name="Olson B.J."/>
            <person name="Pangilinan J."/>
            <person name="Peng Y."/>
            <person name="Qiu H."/>
            <person name="Shu S."/>
            <person name="Singer J.T."/>
            <person name="Smith A.G."/>
            <person name="Sprecher B.N."/>
            <person name="Wagner V."/>
            <person name="Wang W."/>
            <person name="Wang Z.-Y."/>
            <person name="Yan J."/>
            <person name="Yarish C."/>
            <person name="Zoeuner-Riek S."/>
            <person name="Zhuang Y."/>
            <person name="Zou Y."/>
            <person name="Lindquist E.A."/>
            <person name="Grimwood J."/>
            <person name="Barry K."/>
            <person name="Rokhsar D.S."/>
            <person name="Schmutz J."/>
            <person name="Stiller J.W."/>
            <person name="Grossman A.R."/>
            <person name="Prochnik S.E."/>
        </authorList>
    </citation>
    <scope>NUCLEOTIDE SEQUENCE [LARGE SCALE GENOMIC DNA]</scope>
    <source>
        <strain evidence="3">4086291</strain>
    </source>
</reference>